<dbReference type="Proteomes" id="UP001516400">
    <property type="component" value="Unassembled WGS sequence"/>
</dbReference>
<evidence type="ECO:0000256" key="2">
    <source>
        <dbReference type="SAM" id="Phobius"/>
    </source>
</evidence>
<dbReference type="InterPro" id="IPR036116">
    <property type="entry name" value="FN3_sf"/>
</dbReference>
<sequence>MKEKGQAISSEVESGPLGTEIPTIARNGYGELETFEKPKTKDFSKDHADLMWTAPNQDGCAPIEKYTIEKKDPKLLETKLKALCHIYKRVRTINSRVKAINKGGESKPSPPSKTMTEKDRFVSPKIDRSTQHPSSVNSCTSTYKTYEINRRMVLIFRLLGVGLNGINLFYSMMDLGRRFNQNLFYTACTNIAFSAECLAKVVFQKAGREENEKNVEHGFRKGELRDFSSLIGICTLIEKYTVKILDCFVSCKKCEQCGQHVKDDYTNWTRNTMGINKQGYEAKMGDHNQMGKGMEDHHMGPAGGLFSGKSSSSSSGISSASPALLVVPQPINASKMGGMQNGGPQPRKYQCKMCPQVGNLVLSFFPEYSHNL</sequence>
<dbReference type="SUPFAM" id="SSF49265">
    <property type="entry name" value="Fibronectin type III"/>
    <property type="match status" value="1"/>
</dbReference>
<dbReference type="EMBL" id="JABFTP020000042">
    <property type="protein sequence ID" value="KAL3271029.1"/>
    <property type="molecule type" value="Genomic_DNA"/>
</dbReference>
<dbReference type="Gene3D" id="2.60.40.10">
    <property type="entry name" value="Immunoglobulins"/>
    <property type="match status" value="1"/>
</dbReference>
<gene>
    <name evidence="4" type="ORF">HHI36_021529</name>
</gene>
<feature type="transmembrane region" description="Helical" evidence="2">
    <location>
        <begin position="154"/>
        <end position="172"/>
    </location>
</feature>
<dbReference type="AlphaFoldDB" id="A0ABD2MX85"/>
<protein>
    <recommendedName>
        <fullName evidence="3">Mutator-like transposase domain-containing protein</fullName>
    </recommendedName>
</protein>
<keyword evidence="5" id="KW-1185">Reference proteome</keyword>
<proteinExistence type="predicted"/>
<keyword evidence="2" id="KW-1133">Transmembrane helix</keyword>
<accession>A0ABD2MX85</accession>
<keyword evidence="2" id="KW-0812">Transmembrane</keyword>
<name>A0ABD2MX85_9CUCU</name>
<feature type="compositionally biased region" description="Low complexity" evidence="1">
    <location>
        <begin position="307"/>
        <end position="317"/>
    </location>
</feature>
<dbReference type="InterPro" id="IPR049012">
    <property type="entry name" value="Mutator_transp_dom"/>
</dbReference>
<feature type="domain" description="Mutator-like transposase" evidence="3">
    <location>
        <begin position="140"/>
        <end position="265"/>
    </location>
</feature>
<feature type="region of interest" description="Disordered" evidence="1">
    <location>
        <begin position="297"/>
        <end position="317"/>
    </location>
</feature>
<feature type="region of interest" description="Disordered" evidence="1">
    <location>
        <begin position="1"/>
        <end position="25"/>
    </location>
</feature>
<evidence type="ECO:0000256" key="1">
    <source>
        <dbReference type="SAM" id="MobiDB-lite"/>
    </source>
</evidence>
<dbReference type="InterPro" id="IPR003961">
    <property type="entry name" value="FN3_dom"/>
</dbReference>
<reference evidence="4 5" key="1">
    <citation type="journal article" date="2021" name="BMC Biol.">
        <title>Horizontally acquired antibacterial genes associated with adaptive radiation of ladybird beetles.</title>
        <authorList>
            <person name="Li H.S."/>
            <person name="Tang X.F."/>
            <person name="Huang Y.H."/>
            <person name="Xu Z.Y."/>
            <person name="Chen M.L."/>
            <person name="Du X.Y."/>
            <person name="Qiu B.Y."/>
            <person name="Chen P.T."/>
            <person name="Zhang W."/>
            <person name="Slipinski A."/>
            <person name="Escalona H.E."/>
            <person name="Waterhouse R.M."/>
            <person name="Zwick A."/>
            <person name="Pang H."/>
        </authorList>
    </citation>
    <scope>NUCLEOTIDE SEQUENCE [LARGE SCALE GENOMIC DNA]</scope>
    <source>
        <strain evidence="4">SYSU2018</strain>
    </source>
</reference>
<dbReference type="CDD" id="cd00063">
    <property type="entry name" value="FN3"/>
    <property type="match status" value="1"/>
</dbReference>
<organism evidence="4 5">
    <name type="scientific">Cryptolaemus montrouzieri</name>
    <dbReference type="NCBI Taxonomy" id="559131"/>
    <lineage>
        <taxon>Eukaryota</taxon>
        <taxon>Metazoa</taxon>
        <taxon>Ecdysozoa</taxon>
        <taxon>Arthropoda</taxon>
        <taxon>Hexapoda</taxon>
        <taxon>Insecta</taxon>
        <taxon>Pterygota</taxon>
        <taxon>Neoptera</taxon>
        <taxon>Endopterygota</taxon>
        <taxon>Coleoptera</taxon>
        <taxon>Polyphaga</taxon>
        <taxon>Cucujiformia</taxon>
        <taxon>Coccinelloidea</taxon>
        <taxon>Coccinellidae</taxon>
        <taxon>Scymninae</taxon>
        <taxon>Scymnini</taxon>
        <taxon>Cryptolaemus</taxon>
    </lineage>
</organism>
<evidence type="ECO:0000259" key="3">
    <source>
        <dbReference type="Pfam" id="PF20700"/>
    </source>
</evidence>
<comment type="caution">
    <text evidence="4">The sequence shown here is derived from an EMBL/GenBank/DDBJ whole genome shotgun (WGS) entry which is preliminary data.</text>
</comment>
<evidence type="ECO:0000313" key="4">
    <source>
        <dbReference type="EMBL" id="KAL3271029.1"/>
    </source>
</evidence>
<evidence type="ECO:0000313" key="5">
    <source>
        <dbReference type="Proteomes" id="UP001516400"/>
    </source>
</evidence>
<keyword evidence="2" id="KW-0472">Membrane</keyword>
<dbReference type="Pfam" id="PF20700">
    <property type="entry name" value="Mutator"/>
    <property type="match status" value="1"/>
</dbReference>
<dbReference type="InterPro" id="IPR013783">
    <property type="entry name" value="Ig-like_fold"/>
</dbReference>